<keyword evidence="3" id="KW-1185">Reference proteome</keyword>
<evidence type="ECO:0000256" key="1">
    <source>
        <dbReference type="SAM" id="SignalP"/>
    </source>
</evidence>
<reference evidence="2 3" key="1">
    <citation type="journal article" date="2024" name="G3 (Bethesda)">
        <title>Genome assembly of Hibiscus sabdariffa L. provides insights into metabolisms of medicinal natural products.</title>
        <authorList>
            <person name="Kim T."/>
        </authorList>
    </citation>
    <scope>NUCLEOTIDE SEQUENCE [LARGE SCALE GENOMIC DNA]</scope>
    <source>
        <strain evidence="2">TK-2024</strain>
        <tissue evidence="2">Old leaves</tissue>
    </source>
</reference>
<evidence type="ECO:0000313" key="3">
    <source>
        <dbReference type="Proteomes" id="UP001396334"/>
    </source>
</evidence>
<gene>
    <name evidence="2" type="ORF">V6N11_021939</name>
</gene>
<organism evidence="2 3">
    <name type="scientific">Hibiscus sabdariffa</name>
    <name type="common">roselle</name>
    <dbReference type="NCBI Taxonomy" id="183260"/>
    <lineage>
        <taxon>Eukaryota</taxon>
        <taxon>Viridiplantae</taxon>
        <taxon>Streptophyta</taxon>
        <taxon>Embryophyta</taxon>
        <taxon>Tracheophyta</taxon>
        <taxon>Spermatophyta</taxon>
        <taxon>Magnoliopsida</taxon>
        <taxon>eudicotyledons</taxon>
        <taxon>Gunneridae</taxon>
        <taxon>Pentapetalae</taxon>
        <taxon>rosids</taxon>
        <taxon>malvids</taxon>
        <taxon>Malvales</taxon>
        <taxon>Malvaceae</taxon>
        <taxon>Malvoideae</taxon>
        <taxon>Hibiscus</taxon>
    </lineage>
</organism>
<dbReference type="Proteomes" id="UP001396334">
    <property type="component" value="Unassembled WGS sequence"/>
</dbReference>
<comment type="caution">
    <text evidence="2">The sequence shown here is derived from an EMBL/GenBank/DDBJ whole genome shotgun (WGS) entry which is preliminary data.</text>
</comment>
<feature type="chain" id="PRO_5046658656" description="Secreted protein" evidence="1">
    <location>
        <begin position="25"/>
        <end position="95"/>
    </location>
</feature>
<proteinExistence type="predicted"/>
<name>A0ABR2THQ3_9ROSI</name>
<protein>
    <recommendedName>
        <fullName evidence="4">Secreted protein</fullName>
    </recommendedName>
</protein>
<evidence type="ECO:0008006" key="4">
    <source>
        <dbReference type="Google" id="ProtNLM"/>
    </source>
</evidence>
<accession>A0ABR2THQ3</accession>
<keyword evidence="1" id="KW-0732">Signal</keyword>
<dbReference type="EMBL" id="JBBPBN010000005">
    <property type="protein sequence ID" value="KAK9037016.1"/>
    <property type="molecule type" value="Genomic_DNA"/>
</dbReference>
<evidence type="ECO:0000313" key="2">
    <source>
        <dbReference type="EMBL" id="KAK9037016.1"/>
    </source>
</evidence>
<feature type="signal peptide" evidence="1">
    <location>
        <begin position="1"/>
        <end position="24"/>
    </location>
</feature>
<sequence length="95" mass="10883">MQPWRYRVASAVCSFCWLIWKRRCCLLVDDRYVDRGGFVSHGSNLVAEFIDEMKSDGLSRSNDSLARLCRGAPIRTVPFYRTSGKSGCVYVERLP</sequence>